<evidence type="ECO:0000313" key="8">
    <source>
        <dbReference type="EMBL" id="KAK6493615.1"/>
    </source>
</evidence>
<accession>A0ABR1AAN9</accession>
<evidence type="ECO:0000256" key="2">
    <source>
        <dbReference type="ARBA" id="ARBA00022679"/>
    </source>
</evidence>
<dbReference type="GO" id="GO:0008168">
    <property type="term" value="F:methyltransferase activity"/>
    <property type="evidence" value="ECO:0007669"/>
    <property type="project" value="UniProtKB-KW"/>
</dbReference>
<evidence type="ECO:0000256" key="3">
    <source>
        <dbReference type="ARBA" id="ARBA00022691"/>
    </source>
</evidence>
<dbReference type="Pfam" id="PF01189">
    <property type="entry name" value="Methyltr_RsmB-F"/>
    <property type="match status" value="1"/>
</dbReference>
<feature type="compositionally biased region" description="Basic residues" evidence="6">
    <location>
        <begin position="527"/>
        <end position="536"/>
    </location>
</feature>
<dbReference type="Pfam" id="PF21148">
    <property type="entry name" value="NSUN5_fdxn-like"/>
    <property type="match status" value="1"/>
</dbReference>
<dbReference type="InterPro" id="IPR042620">
    <property type="entry name" value="NSUN7"/>
</dbReference>
<keyword evidence="2 5" id="KW-0808">Transferase</keyword>
<evidence type="ECO:0000256" key="1">
    <source>
        <dbReference type="ARBA" id="ARBA00022603"/>
    </source>
</evidence>
<dbReference type="InterPro" id="IPR049560">
    <property type="entry name" value="MeTrfase_RsmB-F_NOP2_cat"/>
</dbReference>
<gene>
    <name evidence="8" type="ORF">HHUSO_G3240</name>
</gene>
<feature type="compositionally biased region" description="Polar residues" evidence="6">
    <location>
        <begin position="679"/>
        <end position="700"/>
    </location>
</feature>
<evidence type="ECO:0000313" key="9">
    <source>
        <dbReference type="Proteomes" id="UP001369086"/>
    </source>
</evidence>
<proteinExistence type="inferred from homology"/>
<dbReference type="Proteomes" id="UP001369086">
    <property type="component" value="Unassembled WGS sequence"/>
</dbReference>
<comment type="caution">
    <text evidence="5">Lacks conserved residue(s) required for the propagation of feature annotation.</text>
</comment>
<feature type="region of interest" description="Disordered" evidence="6">
    <location>
        <begin position="522"/>
        <end position="542"/>
    </location>
</feature>
<dbReference type="Gene3D" id="3.40.50.150">
    <property type="entry name" value="Vaccinia Virus protein VP39"/>
    <property type="match status" value="1"/>
</dbReference>
<feature type="region of interest" description="Disordered" evidence="6">
    <location>
        <begin position="679"/>
        <end position="708"/>
    </location>
</feature>
<evidence type="ECO:0000259" key="7">
    <source>
        <dbReference type="PROSITE" id="PS51686"/>
    </source>
</evidence>
<comment type="similarity">
    <text evidence="5">Belongs to the class I-like SAM-binding methyltransferase superfamily. RsmB/NOP family.</text>
</comment>
<evidence type="ECO:0000256" key="4">
    <source>
        <dbReference type="ARBA" id="ARBA00022884"/>
    </source>
</evidence>
<name>A0ABR1AAN9_HUSHU</name>
<reference evidence="8 9" key="1">
    <citation type="submission" date="2021-05" db="EMBL/GenBank/DDBJ databases">
        <authorList>
            <person name="Zahm M."/>
            <person name="Klopp C."/>
            <person name="Cabau C."/>
            <person name="Kuhl H."/>
            <person name="Suciu R."/>
            <person name="Ciorpac M."/>
            <person name="Holostenco D."/>
            <person name="Gessner J."/>
            <person name="Wuertz S."/>
            <person name="Hohne C."/>
            <person name="Stock M."/>
            <person name="Gislard M."/>
            <person name="Lluch J."/>
            <person name="Milhes M."/>
            <person name="Lampietro C."/>
            <person name="Lopez Roques C."/>
            <person name="Donnadieu C."/>
            <person name="Du K."/>
            <person name="Schartl M."/>
            <person name="Guiguen Y."/>
        </authorList>
    </citation>
    <scope>NUCLEOTIDE SEQUENCE [LARGE SCALE GENOMIC DNA]</scope>
    <source>
        <strain evidence="8">Hh-F2</strain>
        <tissue evidence="8">Blood</tissue>
    </source>
</reference>
<dbReference type="PANTHER" id="PTHR14663:SF2">
    <property type="entry name" value="METHYLTRANSFERASE NSUN7-RELATED"/>
    <property type="match status" value="1"/>
</dbReference>
<evidence type="ECO:0000256" key="5">
    <source>
        <dbReference type="PROSITE-ProRule" id="PRU01023"/>
    </source>
</evidence>
<keyword evidence="9" id="KW-1185">Reference proteome</keyword>
<evidence type="ECO:0000256" key="6">
    <source>
        <dbReference type="SAM" id="MobiDB-lite"/>
    </source>
</evidence>
<dbReference type="InterPro" id="IPR049561">
    <property type="entry name" value="NSUN5_7_fdxn-like"/>
</dbReference>
<organism evidence="8 9">
    <name type="scientific">Huso huso</name>
    <name type="common">Beluga</name>
    <name type="synonym">Acipenser huso</name>
    <dbReference type="NCBI Taxonomy" id="61971"/>
    <lineage>
        <taxon>Eukaryota</taxon>
        <taxon>Metazoa</taxon>
        <taxon>Chordata</taxon>
        <taxon>Craniata</taxon>
        <taxon>Vertebrata</taxon>
        <taxon>Euteleostomi</taxon>
        <taxon>Actinopterygii</taxon>
        <taxon>Chondrostei</taxon>
        <taxon>Acipenseriformes</taxon>
        <taxon>Acipenseridae</taxon>
        <taxon>Huso</taxon>
    </lineage>
</organism>
<feature type="active site" description="Nucleophile" evidence="5">
    <location>
        <position position="428"/>
    </location>
</feature>
<dbReference type="EMBL" id="JAHFZB010000002">
    <property type="protein sequence ID" value="KAK6493615.1"/>
    <property type="molecule type" value="Genomic_DNA"/>
</dbReference>
<keyword evidence="4 5" id="KW-0694">RNA-binding</keyword>
<protein>
    <submittedName>
        <fullName evidence="8">Methyltransferase NSUN7 isoform X1</fullName>
    </submittedName>
</protein>
<dbReference type="GO" id="GO:0032259">
    <property type="term" value="P:methylation"/>
    <property type="evidence" value="ECO:0007669"/>
    <property type="project" value="UniProtKB-KW"/>
</dbReference>
<sequence>MELQSSSLQRMNEISSLDDLTISDKANSTGYPDYVYLNAATIFQNIHVEKPQDQRLVGYGTLTNLPMPVFEDEKSQRWSFELAFSALKYQDFLEDLMIDSCFYPSNPTHDDLTSLVVVMLYDFQDRKFQPRLCLADEEEIEEVREVEKSLNSFKTKIAASLARCRIKLDILTIDYLLPETVRKKQERASTLPLYAWVNTMKTSLEDVCSSLVRDGFVKVKSITELEGLTFCQDLHCQDLLGFPAHLRDDLCGMELFTDYKLVIQDKSRSLAAHSVKALMNLDDDVIIGSVASGLTIAHMSALTNQNTSKIFVCGVKTKSQQEQLQRFFTQMQCRNIKLIPDTFTDIDPTNPRLQTAKIVLLLPPCSVSGVSNPVDFILNENEDAGLLQDISRGSISEDKLNDLAKHQEQIMTHAVKFPKVQAVVYCTCSVYPEENEDVVKKALEYKFEGNKVQPYRYAPPVLPLCSILEIENASEKCFKLEPSETNNGCFVAVLTREQDPSGTVSVKDILARAAAKGLLDGIETTKPAKKERRKSKPATQTTLVSSETQGRIAEFLKKESEEATDIAVRPYISSNSLFRESKANISIPPKGLSKAIPSMSRMSPVKKSLSRSSTTERHYEHCRSSAARPRLEEMYVLKPVELTLPPVIALSHSSYVCKSKSPPHLSYFHWKSRYSLPRNSLTQTSSTNMSKHNDTLQTSPAKHPRPWL</sequence>
<dbReference type="PANTHER" id="PTHR14663">
    <property type="entry name" value="METHYLTRANSFERASE NSUN7-RELATED"/>
    <property type="match status" value="1"/>
</dbReference>
<feature type="region of interest" description="Disordered" evidence="6">
    <location>
        <begin position="594"/>
        <end position="625"/>
    </location>
</feature>
<comment type="caution">
    <text evidence="8">The sequence shown here is derived from an EMBL/GenBank/DDBJ whole genome shotgun (WGS) entry which is preliminary data.</text>
</comment>
<keyword evidence="3 5" id="KW-0949">S-adenosyl-L-methionine</keyword>
<dbReference type="PROSITE" id="PS51686">
    <property type="entry name" value="SAM_MT_RSMB_NOP"/>
    <property type="match status" value="1"/>
</dbReference>
<dbReference type="InterPro" id="IPR029063">
    <property type="entry name" value="SAM-dependent_MTases_sf"/>
</dbReference>
<feature type="domain" description="SAM-dependent MTase RsmB/NOP-type" evidence="7">
    <location>
        <begin position="183"/>
        <end position="497"/>
    </location>
</feature>
<keyword evidence="1 5" id="KW-0489">Methyltransferase</keyword>
<dbReference type="SUPFAM" id="SSF53335">
    <property type="entry name" value="S-adenosyl-L-methionine-dependent methyltransferases"/>
    <property type="match status" value="1"/>
</dbReference>
<feature type="compositionally biased region" description="Basic and acidic residues" evidence="6">
    <location>
        <begin position="614"/>
        <end position="625"/>
    </location>
</feature>
<dbReference type="Gene3D" id="3.30.70.1170">
    <property type="entry name" value="Sun protein, domain 3"/>
    <property type="match status" value="1"/>
</dbReference>
<dbReference type="InterPro" id="IPR001678">
    <property type="entry name" value="MeTrfase_RsmB-F_NOP2_dom"/>
</dbReference>